<name>A0AAD4W2L4_PRUDU</name>
<dbReference type="Proteomes" id="UP001054821">
    <property type="component" value="Chromosome 4"/>
</dbReference>
<evidence type="ECO:0000313" key="1">
    <source>
        <dbReference type="EMBL" id="KAI5335703.1"/>
    </source>
</evidence>
<reference evidence="1 2" key="1">
    <citation type="journal article" date="2022" name="G3 (Bethesda)">
        <title>Whole-genome sequence and methylome profiling of the almond [Prunus dulcis (Mill.) D.A. Webb] cultivar 'Nonpareil'.</title>
        <authorList>
            <person name="D'Amico-Willman K.M."/>
            <person name="Ouma W.Z."/>
            <person name="Meulia T."/>
            <person name="Sideli G.M."/>
            <person name="Gradziel T.M."/>
            <person name="Fresnedo-Ramirez J."/>
        </authorList>
    </citation>
    <scope>NUCLEOTIDE SEQUENCE [LARGE SCALE GENOMIC DNA]</scope>
    <source>
        <strain evidence="1">Clone GOH B32 T37-40</strain>
    </source>
</reference>
<dbReference type="EMBL" id="JAJFAZ020000004">
    <property type="protein sequence ID" value="KAI5335703.1"/>
    <property type="molecule type" value="Genomic_DNA"/>
</dbReference>
<proteinExistence type="predicted"/>
<sequence length="77" mass="8858">MSGITHKNTTKRIGIKFAMLIFVEMNESHTLKDSKCEYQNRGQRSVLMKALDLSNKFREGIEVGIATKTRMQKQIRA</sequence>
<accession>A0AAD4W2L4</accession>
<evidence type="ECO:0000313" key="2">
    <source>
        <dbReference type="Proteomes" id="UP001054821"/>
    </source>
</evidence>
<dbReference type="AlphaFoldDB" id="A0AAD4W2L4"/>
<gene>
    <name evidence="1" type="ORF">L3X38_025837</name>
</gene>
<comment type="caution">
    <text evidence="1">The sequence shown here is derived from an EMBL/GenBank/DDBJ whole genome shotgun (WGS) entry which is preliminary data.</text>
</comment>
<keyword evidence="2" id="KW-1185">Reference proteome</keyword>
<organism evidence="1 2">
    <name type="scientific">Prunus dulcis</name>
    <name type="common">Almond</name>
    <name type="synonym">Amygdalus dulcis</name>
    <dbReference type="NCBI Taxonomy" id="3755"/>
    <lineage>
        <taxon>Eukaryota</taxon>
        <taxon>Viridiplantae</taxon>
        <taxon>Streptophyta</taxon>
        <taxon>Embryophyta</taxon>
        <taxon>Tracheophyta</taxon>
        <taxon>Spermatophyta</taxon>
        <taxon>Magnoliopsida</taxon>
        <taxon>eudicotyledons</taxon>
        <taxon>Gunneridae</taxon>
        <taxon>Pentapetalae</taxon>
        <taxon>rosids</taxon>
        <taxon>fabids</taxon>
        <taxon>Rosales</taxon>
        <taxon>Rosaceae</taxon>
        <taxon>Amygdaloideae</taxon>
        <taxon>Amygdaleae</taxon>
        <taxon>Prunus</taxon>
    </lineage>
</organism>
<protein>
    <submittedName>
        <fullName evidence="1">Uncharacterized protein</fullName>
    </submittedName>
</protein>